<proteinExistence type="predicted"/>
<name>J9ECC8_WUCBA</name>
<evidence type="ECO:0000313" key="3">
    <source>
        <dbReference type="Proteomes" id="UP000004810"/>
    </source>
</evidence>
<dbReference type="EMBL" id="ADBV01011758">
    <property type="protein sequence ID" value="EJW74687.1"/>
    <property type="molecule type" value="Genomic_DNA"/>
</dbReference>
<organism evidence="2 3">
    <name type="scientific">Wuchereria bancrofti</name>
    <dbReference type="NCBI Taxonomy" id="6293"/>
    <lineage>
        <taxon>Eukaryota</taxon>
        <taxon>Metazoa</taxon>
        <taxon>Ecdysozoa</taxon>
        <taxon>Nematoda</taxon>
        <taxon>Chromadorea</taxon>
        <taxon>Rhabditida</taxon>
        <taxon>Spirurina</taxon>
        <taxon>Spiruromorpha</taxon>
        <taxon>Filarioidea</taxon>
        <taxon>Onchocercidae</taxon>
        <taxon>Wuchereria</taxon>
    </lineage>
</organism>
<dbReference type="AlphaFoldDB" id="J9ECC8"/>
<feature type="region of interest" description="Disordered" evidence="1">
    <location>
        <begin position="41"/>
        <end position="62"/>
    </location>
</feature>
<feature type="compositionally biased region" description="Polar residues" evidence="1">
    <location>
        <begin position="43"/>
        <end position="62"/>
    </location>
</feature>
<dbReference type="Proteomes" id="UP000004810">
    <property type="component" value="Unassembled WGS sequence"/>
</dbReference>
<evidence type="ECO:0000256" key="1">
    <source>
        <dbReference type="SAM" id="MobiDB-lite"/>
    </source>
</evidence>
<sequence>MQVRSSLSSTFFLTSDSGPMRLHEKLLLSVKRLGLIRREEHMTPNSHLPSNSHFNNLPSSGRLSSIPTPNILSEMRARKSVKVQVKGNGQHNGDCSDFISEAFKAPEIDALLDVKYIVKKRYYKPYDLKTDEQKEAVMIPWLEEQDALDLSVDMSDAELDDEIIDLLRQIPEFADDEIKEKRKEDAVTCVDLSKCE</sequence>
<comment type="caution">
    <text evidence="2">The sequence shown here is derived from an EMBL/GenBank/DDBJ whole genome shotgun (WGS) entry which is preliminary data.</text>
</comment>
<protein>
    <submittedName>
        <fullName evidence="2">Uncharacterized protein</fullName>
    </submittedName>
</protein>
<gene>
    <name evidence="2" type="ORF">WUBG_14406</name>
</gene>
<evidence type="ECO:0000313" key="2">
    <source>
        <dbReference type="EMBL" id="EJW74687.1"/>
    </source>
</evidence>
<reference evidence="3" key="1">
    <citation type="submission" date="2012-08" db="EMBL/GenBank/DDBJ databases">
        <title>The Genome Sequence of Wuchereria bancrofti.</title>
        <authorList>
            <person name="Nutman T.B."/>
            <person name="Fink D.L."/>
            <person name="Russ C."/>
            <person name="Young S."/>
            <person name="Zeng Q."/>
            <person name="Koehrsen M."/>
            <person name="Alvarado L."/>
            <person name="Berlin A."/>
            <person name="Chapman S.B."/>
            <person name="Chen Z."/>
            <person name="Freedman E."/>
            <person name="Gellesch M."/>
            <person name="Goldberg J."/>
            <person name="Griggs A."/>
            <person name="Gujja S."/>
            <person name="Heilman E.R."/>
            <person name="Heiman D."/>
            <person name="Hepburn T."/>
            <person name="Howarth C."/>
            <person name="Jen D."/>
            <person name="Larson L."/>
            <person name="Lewis B."/>
            <person name="Mehta T."/>
            <person name="Park D."/>
            <person name="Pearson M."/>
            <person name="Roberts A."/>
            <person name="Saif S."/>
            <person name="Shea T."/>
            <person name="Shenoy N."/>
            <person name="Sisk P."/>
            <person name="Stolte C."/>
            <person name="Sykes S."/>
            <person name="Walk T."/>
            <person name="White J."/>
            <person name="Yandava C."/>
            <person name="Haas B."/>
            <person name="Henn M.R."/>
            <person name="Nusbaum C."/>
            <person name="Birren B."/>
        </authorList>
    </citation>
    <scope>NUCLEOTIDE SEQUENCE [LARGE SCALE GENOMIC DNA]</scope>
    <source>
        <strain evidence="3">NA</strain>
    </source>
</reference>
<accession>J9ECC8</accession>